<evidence type="ECO:0000313" key="7">
    <source>
        <dbReference type="Proteomes" id="UP001219525"/>
    </source>
</evidence>
<organism evidence="6 7">
    <name type="scientific">Mycena pura</name>
    <dbReference type="NCBI Taxonomy" id="153505"/>
    <lineage>
        <taxon>Eukaryota</taxon>
        <taxon>Fungi</taxon>
        <taxon>Dikarya</taxon>
        <taxon>Basidiomycota</taxon>
        <taxon>Agaricomycotina</taxon>
        <taxon>Agaricomycetes</taxon>
        <taxon>Agaricomycetidae</taxon>
        <taxon>Agaricales</taxon>
        <taxon>Marasmiineae</taxon>
        <taxon>Mycenaceae</taxon>
        <taxon>Mycena</taxon>
    </lineage>
</organism>
<feature type="compositionally biased region" description="Basic residues" evidence="4">
    <location>
        <begin position="494"/>
        <end position="505"/>
    </location>
</feature>
<evidence type="ECO:0000313" key="6">
    <source>
        <dbReference type="EMBL" id="KAJ7227033.1"/>
    </source>
</evidence>
<accession>A0AAD6YR87</accession>
<feature type="region of interest" description="Disordered" evidence="4">
    <location>
        <begin position="401"/>
        <end position="517"/>
    </location>
</feature>
<dbReference type="GO" id="GO:0019783">
    <property type="term" value="F:ubiquitin-like protein peptidase activity"/>
    <property type="evidence" value="ECO:0007669"/>
    <property type="project" value="UniProtKB-ARBA"/>
</dbReference>
<keyword evidence="3" id="KW-0378">Hydrolase</keyword>
<keyword evidence="7" id="KW-1185">Reference proteome</keyword>
<dbReference type="GO" id="GO:0008234">
    <property type="term" value="F:cysteine-type peptidase activity"/>
    <property type="evidence" value="ECO:0007669"/>
    <property type="project" value="InterPro"/>
</dbReference>
<reference evidence="6" key="1">
    <citation type="submission" date="2023-03" db="EMBL/GenBank/DDBJ databases">
        <title>Massive genome expansion in bonnet fungi (Mycena s.s.) driven by repeated elements and novel gene families across ecological guilds.</title>
        <authorList>
            <consortium name="Lawrence Berkeley National Laboratory"/>
            <person name="Harder C.B."/>
            <person name="Miyauchi S."/>
            <person name="Viragh M."/>
            <person name="Kuo A."/>
            <person name="Thoen E."/>
            <person name="Andreopoulos B."/>
            <person name="Lu D."/>
            <person name="Skrede I."/>
            <person name="Drula E."/>
            <person name="Henrissat B."/>
            <person name="Morin E."/>
            <person name="Kohler A."/>
            <person name="Barry K."/>
            <person name="LaButti K."/>
            <person name="Morin E."/>
            <person name="Salamov A."/>
            <person name="Lipzen A."/>
            <person name="Mereny Z."/>
            <person name="Hegedus B."/>
            <person name="Baldrian P."/>
            <person name="Stursova M."/>
            <person name="Weitz H."/>
            <person name="Taylor A."/>
            <person name="Grigoriev I.V."/>
            <person name="Nagy L.G."/>
            <person name="Martin F."/>
            <person name="Kauserud H."/>
        </authorList>
    </citation>
    <scope>NUCLEOTIDE SEQUENCE</scope>
    <source>
        <strain evidence="6">9144</strain>
    </source>
</reference>
<comment type="caution">
    <text evidence="6">The sequence shown here is derived from an EMBL/GenBank/DDBJ whole genome shotgun (WGS) entry which is preliminary data.</text>
</comment>
<feature type="domain" description="Ubiquitin-like protease family profile" evidence="5">
    <location>
        <begin position="195"/>
        <end position="362"/>
    </location>
</feature>
<keyword evidence="2" id="KW-0645">Protease</keyword>
<dbReference type="Gene3D" id="3.40.395.10">
    <property type="entry name" value="Adenoviral Proteinase, Chain A"/>
    <property type="match status" value="1"/>
</dbReference>
<evidence type="ECO:0000256" key="2">
    <source>
        <dbReference type="ARBA" id="ARBA00022670"/>
    </source>
</evidence>
<dbReference type="EMBL" id="JARJCW010000003">
    <property type="protein sequence ID" value="KAJ7227033.1"/>
    <property type="molecule type" value="Genomic_DNA"/>
</dbReference>
<dbReference type="GO" id="GO:0006508">
    <property type="term" value="P:proteolysis"/>
    <property type="evidence" value="ECO:0007669"/>
    <property type="project" value="UniProtKB-KW"/>
</dbReference>
<name>A0AAD6YR87_9AGAR</name>
<evidence type="ECO:0000259" key="5">
    <source>
        <dbReference type="PROSITE" id="PS50600"/>
    </source>
</evidence>
<dbReference type="InterPro" id="IPR003653">
    <property type="entry name" value="Peptidase_C48_C"/>
</dbReference>
<evidence type="ECO:0000256" key="1">
    <source>
        <dbReference type="ARBA" id="ARBA00005234"/>
    </source>
</evidence>
<sequence>MSSTENAIDFIDDDDLKTIDKSWNANEWIACGRKWRDIPRSTAIELERTRRIPPDIEKSQPVYYDDAAEDDATNIGFDFAPPAFVPTSPLDLPLLPLKTIQRLDSELGQSWLDGKKSIRVCDSAGAIRLIPLWGGTYAAKVRYMAKIFVLWKLAVFWTYEDHEDEEPDEPRWRARAMEMLSSIPGWEGDILGPDDNYRFESLTELLGDNSLHECVVDALVRDLRRRLTQRDGTTGETLLLGLDLSQHLVERAADTLGHRGHEDLKKYADLLRSSGGPRHLAFPLHSPPFHWAACIVDLHKSHIRFGDSLGFARPTVLFSQLQKWLMDEVGLRSITISNDLPCGSQRDAVNCGIIAVNTLGHNILGDEVWHWTHARTHRLRAFCTLAESILRTEAEDKALPFIDLEPDSDGSQTTTPNPDIEATPVLPSVQPLPSTPLQLPALSEDDVAAVVESANTSGKRARPQTDDGAHDDVSESEDEPSSRKRAKGKDGARKKSKAQKTKKPPPKVGEGEKPALPEHVQLEVVESLRVGGQSATAKHDRVVAILIRHGLFRGSETKLEKLRSECMFAGGDPNPGLDIRNPKQVICSRCKQTVQLKALYDGQRFRDHWFNKKKPCKRVQAPPTTLMSFFKPSAAVPKPPTTLTAIVRTQPRNCEKPCPGLTGHIHPRIDYYIENCQATGAGAHAVNFYVAKLFGESDDIFSVTDSRLTLEQRREAYRHQALDRDWRIETSPHRSSVVSTRCLVKFMVDSAAAVDDPKVVCTMCWAVFVRKEFRTALNRNRDKPYAKIKFTPKLHSNPIQARLVAKYQGLEEFLSERSELGVFVRFARSVGQGLFKDNKVFLGLVETMQLATERRIRGVGMQNFKYPPEYREFGAIIRMSSPRTYRTMAQHFKLESERSIRQQAAKRPRFPVGITNKSFEFLAQYCRDYGYRSDHPLCVSVDDTKLFAAMQPLQDASEKAWYLMGLPGEKQLRVSSPEELEKLIDGKYSPAHKLRLFAVQIPFPGVPPLAIAVLPISASYDAAALIRYQLQLLDGLVERNYRFITNVADGAAVERDVQARVAAKAKVISHSVEPPHGSDQSPLNIPLYDYKGNVFINTQDPSHARKTGRNNAMSGARGMVLGDFVVHYRQLYDLAVDTPDTPLYPKDIVGYDKQDDNAANRVFSSATLLKLLENLDENMGIVAYLVIGEMVDAYASRKMSPKKRAGAVMRAHLFFTTWKQLLERTGYPLSRYYISHAADKIFKMLIDGLLGLMIIHRDHLPSDDIPLLPWKHGSMANEHAFAAIRAVFPDFSLTQVLTLLPNLRATMTRAKQALFSKGSFKRTRDGYTLCDLEEDEHVNYAELATFPTDAELTEAYGEAIEENHTLWTLLHVDIRMLADLPIPSVIPFLIEAELTTANDDLGTGPATVLELGVGDELDAALSAVQQVTGLLKAEEAELDACVYAAAGLVVDSLAKIDDLPEIVDPDNLAQCRRDIARIIRMTPDAITTFLQSLKTSFAGTISGDSFNSHTRATASFADITSSELHSLVEIRQHHQTEHALKGVRTYKPHESGSGPIPKQKAKEPTERQLLAQRIQAIMRNTDKRKTSAGLGRKARTEESEKQDDPKPAGNSANAAMAAQERASDVVKQRRTAAKALRCQALIADAQINHLLPLRDGSWIFAIDRGDIVLGHIITTYSKGGGKAGRHDWVSQVSSIGQLSYGLARLYQHSSGRIFNRVHRAARALAISTFAHLPSGAILVQIADNVKVDERAAEISNKTFTMFKEFQTQKAGLVRMVSVLTAVKRKGNVLNLAEDDGDDD</sequence>
<feature type="compositionally biased region" description="Basic and acidic residues" evidence="4">
    <location>
        <begin position="463"/>
        <end position="473"/>
    </location>
</feature>
<comment type="similarity">
    <text evidence="1">Belongs to the peptidase C48 family.</text>
</comment>
<evidence type="ECO:0000256" key="3">
    <source>
        <dbReference type="ARBA" id="ARBA00022801"/>
    </source>
</evidence>
<protein>
    <recommendedName>
        <fullName evidence="5">Ubiquitin-like protease family profile domain-containing protein</fullName>
    </recommendedName>
</protein>
<feature type="compositionally biased region" description="Low complexity" evidence="4">
    <location>
        <begin position="1608"/>
        <end position="1620"/>
    </location>
</feature>
<dbReference type="SUPFAM" id="SSF54001">
    <property type="entry name" value="Cysteine proteinases"/>
    <property type="match status" value="1"/>
</dbReference>
<proteinExistence type="inferred from homology"/>
<dbReference type="InterPro" id="IPR038765">
    <property type="entry name" value="Papain-like_cys_pep_sf"/>
</dbReference>
<dbReference type="PROSITE" id="PS50600">
    <property type="entry name" value="ULP_PROTEASE"/>
    <property type="match status" value="1"/>
</dbReference>
<evidence type="ECO:0000256" key="4">
    <source>
        <dbReference type="SAM" id="MobiDB-lite"/>
    </source>
</evidence>
<feature type="compositionally biased region" description="Basic and acidic residues" evidence="4">
    <location>
        <begin position="1594"/>
        <end position="1606"/>
    </location>
</feature>
<feature type="region of interest" description="Disordered" evidence="4">
    <location>
        <begin position="1536"/>
        <end position="1626"/>
    </location>
</feature>
<gene>
    <name evidence="6" type="ORF">GGX14DRAFT_627846</name>
</gene>
<dbReference type="Proteomes" id="UP001219525">
    <property type="component" value="Unassembled WGS sequence"/>
</dbReference>